<dbReference type="RefSeq" id="WP_175591287.1">
    <property type="nucleotide sequence ID" value="NZ_JABWGN010000007.1"/>
</dbReference>
<dbReference type="EMBL" id="JABWGN010000007">
    <property type="protein sequence ID" value="NUW33869.1"/>
    <property type="molecule type" value="Genomic_DNA"/>
</dbReference>
<name>A0A7Y6I918_9ACTN</name>
<dbReference type="Proteomes" id="UP000586042">
    <property type="component" value="Unassembled WGS sequence"/>
</dbReference>
<evidence type="ECO:0000313" key="1">
    <source>
        <dbReference type="EMBL" id="NUW33869.1"/>
    </source>
</evidence>
<evidence type="ECO:0000313" key="2">
    <source>
        <dbReference type="Proteomes" id="UP000586042"/>
    </source>
</evidence>
<comment type="caution">
    <text evidence="1">The sequence shown here is derived from an EMBL/GenBank/DDBJ whole genome shotgun (WGS) entry which is preliminary data.</text>
</comment>
<keyword evidence="2" id="KW-1185">Reference proteome</keyword>
<sequence length="232" mass="25771">MKQLATRRFVEWRASGYAPGKLEVAKAHPENRDVAVKRRADILRYKNATDEFWSCGPAACLDQSMKTTLVGRRRQAGERIRRGVMRGRKAIVTALSISLVVGGCAKKPEDVQPGALEEVRKIGAIVWEERQEGMMGNEPVVTHSFVIDVGGDTEEESLKKVTASLRGHSWNISTDDSPINVFMESSKWKYAHLAVSIFSRSENSDRPEVREAMKRKDVKPGALVSVAAYQGS</sequence>
<proteinExistence type="predicted"/>
<dbReference type="AlphaFoldDB" id="A0A7Y6I918"/>
<accession>A0A7Y6I918</accession>
<organism evidence="1 2">
    <name type="scientific">Nonomuraea montanisoli</name>
    <dbReference type="NCBI Taxonomy" id="2741721"/>
    <lineage>
        <taxon>Bacteria</taxon>
        <taxon>Bacillati</taxon>
        <taxon>Actinomycetota</taxon>
        <taxon>Actinomycetes</taxon>
        <taxon>Streptosporangiales</taxon>
        <taxon>Streptosporangiaceae</taxon>
        <taxon>Nonomuraea</taxon>
    </lineage>
</organism>
<protein>
    <submittedName>
        <fullName evidence="1">Uncharacterized protein</fullName>
    </submittedName>
</protein>
<reference evidence="1 2" key="1">
    <citation type="submission" date="2020-06" db="EMBL/GenBank/DDBJ databases">
        <title>Nonomuraea sp. SMC257, a novel actinomycete isolated from soil.</title>
        <authorList>
            <person name="Chanama M."/>
        </authorList>
    </citation>
    <scope>NUCLEOTIDE SEQUENCE [LARGE SCALE GENOMIC DNA]</scope>
    <source>
        <strain evidence="1 2">SMC257</strain>
    </source>
</reference>
<gene>
    <name evidence="1" type="ORF">HTZ77_20885</name>
</gene>